<feature type="domain" description="NADP-dependent oxidoreductase" evidence="4">
    <location>
        <begin position="714"/>
        <end position="954"/>
    </location>
</feature>
<dbReference type="PRINTS" id="PR00069">
    <property type="entry name" value="ALDKETRDTASE"/>
</dbReference>
<dbReference type="FunFam" id="3.20.20.100:FF:000014">
    <property type="entry name" value="NAD(P)-linked oxidoreductase superfamily protein"/>
    <property type="match status" value="2"/>
</dbReference>
<feature type="domain" description="NADP-dependent oxidoreductase" evidence="4">
    <location>
        <begin position="340"/>
        <end position="591"/>
    </location>
</feature>
<dbReference type="InterPro" id="IPR018170">
    <property type="entry name" value="Aldo/ket_reductase_CS"/>
</dbReference>
<dbReference type="InterPro" id="IPR023210">
    <property type="entry name" value="NADP_OxRdtase_dom"/>
</dbReference>
<name>A0A3S3MJZ2_9MAGN</name>
<evidence type="ECO:0000259" key="4">
    <source>
        <dbReference type="Pfam" id="PF00248"/>
    </source>
</evidence>
<dbReference type="EMBL" id="QPKB01000001">
    <property type="protein sequence ID" value="RWR75134.1"/>
    <property type="molecule type" value="Genomic_DNA"/>
</dbReference>
<keyword evidence="2" id="KW-0521">NADP</keyword>
<dbReference type="PROSITE" id="PS00063">
    <property type="entry name" value="ALDOKETO_REDUCTASE_3"/>
    <property type="match status" value="4"/>
</dbReference>
<evidence type="ECO:0000256" key="2">
    <source>
        <dbReference type="ARBA" id="ARBA00022857"/>
    </source>
</evidence>
<comment type="caution">
    <text evidence="5">The sequence shown here is derived from an EMBL/GenBank/DDBJ whole genome shotgun (WGS) entry which is preliminary data.</text>
</comment>
<evidence type="ECO:0000256" key="3">
    <source>
        <dbReference type="ARBA" id="ARBA00023002"/>
    </source>
</evidence>
<dbReference type="OrthoDB" id="416253at2759"/>
<sequence length="991" mass="110177">MGGGIPAAVLNSGGKIPLIGMGTGSTPVPDDLLVSSFITAMETGYRHFDTASVYGSEASLGQAISQALQQGLIKSRDELFITSKLWCTDGHHDRVLPALKKTLETLQLEYIDLYLIHWPVSMKPGEVKLDFSKEDILPMDFKAVWEAMEECHRLGLVKSIGVSNFSCKKLSQLLANAKIPPAVNQVEMNPAWHQRKLRDFCKENGILVSAWSPLGANGAPWGSLAVMENPVLKEIAAVKGKSIAQVALRWIHQQGVSVIVKSFNKERMKANLEIFDWEFSEEELQKINQIPQYKGFSGENMGGGIPTAVLNSGEKIPLIGMGTASATPLPGDLPISPFITAMEMGYRHFDTAALYGSEAPLGQAIAQALQQGVIKSRDELFITSKLWCTDAHHDRVLPALKNTLEKLELEYIDLYLIHWPLSMKPGEIKINCSKEDILPMDFKAVWEAMEECHRLGLVKSIGVSNFSCKKLSQLMANAKIPPAVNQVEMNPAWQQRKLRDFCKENGIHVSAWSPLGSNGAPWGSLLVMENPVLKEIADAKGKSTAQVSLRWVYQQGVSVLVKSYNKERMKANLEIFDWELSEEELQKISQIPQRRGCPGDVALRWIHQQGVSVIVKSFNKERMKANLEIFDWEFSEEELQKINQIPQYKGFSGENMGGGIPTAVLNSGEKIPLIGMGTASATPLPGDLPISPFITAMEMGTSTQLLSMEVRHLSGQAIAQALQQGVIKSRDELFITSKLWCTDAHHDRVLPALKNTLEKLELEYIALYLIHWPLSMKPGEIKINCSKDDILPMDFKAVWEAMEECHRLGLVKSIGVSNFSCKKLSQLMANAKIPPAVNQVEMNPAWQQRKLRDFCKENGIHVSAWSPLGSNGAPWGSLLVMENPVLKEIADAKGKSTAQIYGCPFDMSQVSLRWVYQQGVSVLVKSYNKERMKANLEIFDWELSEEELQKISQIPQRRGCPGDVYISPDGPFKSLEDLWDEAPEMASFTSP</sequence>
<evidence type="ECO:0000313" key="5">
    <source>
        <dbReference type="EMBL" id="RWR75134.1"/>
    </source>
</evidence>
<dbReference type="PROSITE" id="PS00798">
    <property type="entry name" value="ALDOKETO_REDUCTASE_1"/>
    <property type="match status" value="2"/>
</dbReference>
<evidence type="ECO:0000313" key="6">
    <source>
        <dbReference type="Proteomes" id="UP000283530"/>
    </source>
</evidence>
<gene>
    <name evidence="5" type="ORF">CKAN_00350200</name>
</gene>
<dbReference type="PANTHER" id="PTHR11732">
    <property type="entry name" value="ALDO/KETO REDUCTASE"/>
    <property type="match status" value="1"/>
</dbReference>
<keyword evidence="3" id="KW-0560">Oxidoreductase</keyword>
<dbReference type="STRING" id="337451.A0A3S3MJZ2"/>
<dbReference type="AlphaFoldDB" id="A0A3S3MJZ2"/>
<reference evidence="5 6" key="1">
    <citation type="journal article" date="2019" name="Nat. Plants">
        <title>Stout camphor tree genome fills gaps in understanding of flowering plant genome evolution.</title>
        <authorList>
            <person name="Chaw S.M."/>
            <person name="Liu Y.C."/>
            <person name="Wu Y.W."/>
            <person name="Wang H.Y."/>
            <person name="Lin C.I."/>
            <person name="Wu C.S."/>
            <person name="Ke H.M."/>
            <person name="Chang L.Y."/>
            <person name="Hsu C.Y."/>
            <person name="Yang H.T."/>
            <person name="Sudianto E."/>
            <person name="Hsu M.H."/>
            <person name="Wu K.P."/>
            <person name="Wang L.N."/>
            <person name="Leebens-Mack J.H."/>
            <person name="Tsai I.J."/>
        </authorList>
    </citation>
    <scope>NUCLEOTIDE SEQUENCE [LARGE SCALE GENOMIC DNA]</scope>
    <source>
        <strain evidence="6">cv. Chaw 1501</strain>
        <tissue evidence="5">Young leaves</tissue>
    </source>
</reference>
<dbReference type="FunFam" id="3.20.20.100:FF:000013">
    <property type="entry name" value="NADPH-dependent codeinone reductase 1-1"/>
    <property type="match status" value="1"/>
</dbReference>
<proteinExistence type="inferred from homology"/>
<feature type="domain" description="NADP-dependent oxidoreductase" evidence="4">
    <location>
        <begin position="22"/>
        <end position="290"/>
    </location>
</feature>
<dbReference type="SUPFAM" id="SSF51430">
    <property type="entry name" value="NAD(P)-linked oxidoreductase"/>
    <property type="match status" value="4"/>
</dbReference>
<dbReference type="InterPro" id="IPR044497">
    <property type="entry name" value="AKR4A/B"/>
</dbReference>
<dbReference type="InterPro" id="IPR036812">
    <property type="entry name" value="NAD(P)_OxRdtase_dom_sf"/>
</dbReference>
<evidence type="ECO:0000256" key="1">
    <source>
        <dbReference type="ARBA" id="ARBA00007905"/>
    </source>
</evidence>
<dbReference type="Gene3D" id="3.20.20.100">
    <property type="entry name" value="NADP-dependent oxidoreductase domain"/>
    <property type="match status" value="4"/>
</dbReference>
<organism evidence="5 6">
    <name type="scientific">Cinnamomum micranthum f. kanehirae</name>
    <dbReference type="NCBI Taxonomy" id="337451"/>
    <lineage>
        <taxon>Eukaryota</taxon>
        <taxon>Viridiplantae</taxon>
        <taxon>Streptophyta</taxon>
        <taxon>Embryophyta</taxon>
        <taxon>Tracheophyta</taxon>
        <taxon>Spermatophyta</taxon>
        <taxon>Magnoliopsida</taxon>
        <taxon>Magnoliidae</taxon>
        <taxon>Laurales</taxon>
        <taxon>Lauraceae</taxon>
        <taxon>Cinnamomum</taxon>
    </lineage>
</organism>
<comment type="similarity">
    <text evidence="1">Belongs to the aldo/keto reductase family.</text>
</comment>
<dbReference type="Pfam" id="PF00248">
    <property type="entry name" value="Aldo_ket_red"/>
    <property type="match status" value="3"/>
</dbReference>
<protein>
    <submittedName>
        <fullName evidence="5">Aldo/keto reductase</fullName>
    </submittedName>
</protein>
<dbReference type="Proteomes" id="UP000283530">
    <property type="component" value="Unassembled WGS sequence"/>
</dbReference>
<dbReference type="PROSITE" id="PS00062">
    <property type="entry name" value="ALDOKETO_REDUCTASE_2"/>
    <property type="match status" value="3"/>
</dbReference>
<dbReference type="GO" id="GO:0016616">
    <property type="term" value="F:oxidoreductase activity, acting on the CH-OH group of donors, NAD or NADP as acceptor"/>
    <property type="evidence" value="ECO:0007669"/>
    <property type="project" value="InterPro"/>
</dbReference>
<keyword evidence="6" id="KW-1185">Reference proteome</keyword>
<dbReference type="InterPro" id="IPR020471">
    <property type="entry name" value="AKR"/>
</dbReference>
<dbReference type="GO" id="GO:0044550">
    <property type="term" value="P:secondary metabolite biosynthetic process"/>
    <property type="evidence" value="ECO:0007669"/>
    <property type="project" value="UniProtKB-ARBA"/>
</dbReference>
<dbReference type="CDD" id="cd19124">
    <property type="entry name" value="AKR_AKR4A_4B"/>
    <property type="match status" value="3"/>
</dbReference>
<accession>A0A3S3MJZ2</accession>